<proteinExistence type="predicted"/>
<keyword evidence="2" id="KW-1185">Reference proteome</keyword>
<sequence length="67" mass="7804">MNVMAFLRWLERVGKDVSFVEMLYDVPSPFINAVVEEALTCLKCTEVDKYTENYSLEFISTILYTKV</sequence>
<name>A0AAE1RTF6_9SOLA</name>
<evidence type="ECO:0000313" key="2">
    <source>
        <dbReference type="Proteomes" id="UP001291623"/>
    </source>
</evidence>
<dbReference type="PANTHER" id="PTHR33527">
    <property type="entry name" value="OS07G0274300 PROTEIN"/>
    <property type="match status" value="1"/>
</dbReference>
<protein>
    <submittedName>
        <fullName evidence="1">Uncharacterized protein</fullName>
    </submittedName>
</protein>
<dbReference type="PANTHER" id="PTHR33527:SF28">
    <property type="entry name" value="GB|AAD43168.1"/>
    <property type="match status" value="1"/>
</dbReference>
<gene>
    <name evidence="1" type="ORF">RND71_025658</name>
</gene>
<reference evidence="1" key="1">
    <citation type="submission" date="2023-12" db="EMBL/GenBank/DDBJ databases">
        <title>Genome assembly of Anisodus tanguticus.</title>
        <authorList>
            <person name="Wang Y.-J."/>
        </authorList>
    </citation>
    <scope>NUCLEOTIDE SEQUENCE</scope>
    <source>
        <strain evidence="1">KB-2021</strain>
        <tissue evidence="1">Leaf</tissue>
    </source>
</reference>
<accession>A0AAE1RTF6</accession>
<evidence type="ECO:0000313" key="1">
    <source>
        <dbReference type="EMBL" id="KAK4356687.1"/>
    </source>
</evidence>
<dbReference type="Proteomes" id="UP001291623">
    <property type="component" value="Unassembled WGS sequence"/>
</dbReference>
<dbReference type="AlphaFoldDB" id="A0AAE1RTF6"/>
<comment type="caution">
    <text evidence="1">The sequence shown here is derived from an EMBL/GenBank/DDBJ whole genome shotgun (WGS) entry which is preliminary data.</text>
</comment>
<dbReference type="EMBL" id="JAVYJV010000013">
    <property type="protein sequence ID" value="KAK4356687.1"/>
    <property type="molecule type" value="Genomic_DNA"/>
</dbReference>
<organism evidence="1 2">
    <name type="scientific">Anisodus tanguticus</name>
    <dbReference type="NCBI Taxonomy" id="243964"/>
    <lineage>
        <taxon>Eukaryota</taxon>
        <taxon>Viridiplantae</taxon>
        <taxon>Streptophyta</taxon>
        <taxon>Embryophyta</taxon>
        <taxon>Tracheophyta</taxon>
        <taxon>Spermatophyta</taxon>
        <taxon>Magnoliopsida</taxon>
        <taxon>eudicotyledons</taxon>
        <taxon>Gunneridae</taxon>
        <taxon>Pentapetalae</taxon>
        <taxon>asterids</taxon>
        <taxon>lamiids</taxon>
        <taxon>Solanales</taxon>
        <taxon>Solanaceae</taxon>
        <taxon>Solanoideae</taxon>
        <taxon>Hyoscyameae</taxon>
        <taxon>Anisodus</taxon>
    </lineage>
</organism>